<comment type="caution">
    <text evidence="3">The sequence shown here is derived from an EMBL/GenBank/DDBJ whole genome shotgun (WGS) entry which is preliminary data.</text>
</comment>
<dbReference type="PANTHER" id="PTHR45947">
    <property type="entry name" value="SULFOQUINOVOSYL TRANSFERASE SQD2"/>
    <property type="match status" value="1"/>
</dbReference>
<organism evidence="3 4">
    <name type="scientific">Chloroflexus islandicus</name>
    <dbReference type="NCBI Taxonomy" id="1707952"/>
    <lineage>
        <taxon>Bacteria</taxon>
        <taxon>Bacillati</taxon>
        <taxon>Chloroflexota</taxon>
        <taxon>Chloroflexia</taxon>
        <taxon>Chloroflexales</taxon>
        <taxon>Chloroflexineae</taxon>
        <taxon>Chloroflexaceae</taxon>
        <taxon>Chloroflexus</taxon>
    </lineage>
</organism>
<dbReference type="Gene3D" id="3.40.50.2000">
    <property type="entry name" value="Glycogen Phosphorylase B"/>
    <property type="match status" value="2"/>
</dbReference>
<dbReference type="InterPro" id="IPR028098">
    <property type="entry name" value="Glyco_trans_4-like_N"/>
</dbReference>
<feature type="domain" description="Glycosyl transferase family 1" evidence="1">
    <location>
        <begin position="185"/>
        <end position="347"/>
    </location>
</feature>
<evidence type="ECO:0000259" key="2">
    <source>
        <dbReference type="Pfam" id="PF13439"/>
    </source>
</evidence>
<dbReference type="AlphaFoldDB" id="A0A178MKB2"/>
<dbReference type="SUPFAM" id="SSF53756">
    <property type="entry name" value="UDP-Glycosyltransferase/glycogen phosphorylase"/>
    <property type="match status" value="1"/>
</dbReference>
<keyword evidence="4" id="KW-1185">Reference proteome</keyword>
<dbReference type="CDD" id="cd03801">
    <property type="entry name" value="GT4_PimA-like"/>
    <property type="match status" value="1"/>
</dbReference>
<dbReference type="EMBL" id="LWQS01000031">
    <property type="protein sequence ID" value="OAN48485.1"/>
    <property type="molecule type" value="Genomic_DNA"/>
</dbReference>
<dbReference type="STRING" id="1707952.A6A03_07845"/>
<dbReference type="Pfam" id="PF00534">
    <property type="entry name" value="Glycos_transf_1"/>
    <property type="match status" value="1"/>
</dbReference>
<accession>A0A178MKB2</accession>
<sequence length="376" mass="40542">MRIALYNLTTTTKIGGVESFVWDLARELVKRGHEVDILGGVGPRRETTGARVYTFPFISRQFWQALPPLRRAYAEAKLLERLTMAVAALPTLAGGKYHIIHLQKPYDLLPALVARRLSGAKVILGCHGEDFYRGDRWLARQVDAAVSCSRFNAQTIAGRYGFTPEVVFNGIDTDLFHPQPPDLTLRARLGVPATAPLLLFVGRLQPWKGVETAIRALPQIPQAVLLIAGDGEDRARLAAIANELGLNERVRFLGSVPRPQLPALYASVDLLVATSHASETFGIGPVEAQACGLPVVATRFGGFPEVVAAGQTGLLVPPRDPAALATAVNDLLADPSRRAAMAAAAPAWASQFAWPAVVDRIEAVYRAVVGESVRAL</sequence>
<dbReference type="Proteomes" id="UP000078287">
    <property type="component" value="Unassembled WGS sequence"/>
</dbReference>
<gene>
    <name evidence="3" type="ORF">A6A03_07845</name>
</gene>
<protein>
    <submittedName>
        <fullName evidence="3">Glycosyl transferase family 1</fullName>
    </submittedName>
</protein>
<name>A0A178MKB2_9CHLR</name>
<evidence type="ECO:0000259" key="1">
    <source>
        <dbReference type="Pfam" id="PF00534"/>
    </source>
</evidence>
<keyword evidence="3" id="KW-0808">Transferase</keyword>
<proteinExistence type="predicted"/>
<dbReference type="OrthoDB" id="9810929at2"/>
<evidence type="ECO:0000313" key="4">
    <source>
        <dbReference type="Proteomes" id="UP000078287"/>
    </source>
</evidence>
<dbReference type="InterPro" id="IPR001296">
    <property type="entry name" value="Glyco_trans_1"/>
</dbReference>
<dbReference type="InterPro" id="IPR050194">
    <property type="entry name" value="Glycosyltransferase_grp1"/>
</dbReference>
<feature type="domain" description="Glycosyltransferase subfamily 4-like N-terminal" evidence="2">
    <location>
        <begin position="14"/>
        <end position="174"/>
    </location>
</feature>
<dbReference type="PANTHER" id="PTHR45947:SF3">
    <property type="entry name" value="SULFOQUINOVOSYL TRANSFERASE SQD2"/>
    <property type="match status" value="1"/>
</dbReference>
<reference evidence="3 4" key="1">
    <citation type="submission" date="2016-04" db="EMBL/GenBank/DDBJ databases">
        <title>Chloroflexus islandicus sp. nov., a thermophilic filamentous anoxygenic phototrophic bacterium from geyser Strokkur (Iceland).</title>
        <authorList>
            <person name="Gaisin V.A."/>
            <person name="Kalashnikov A.M."/>
            <person name="Sukhacheva M.V."/>
            <person name="Grouzdev D.S."/>
            <person name="Ivanov T.M."/>
            <person name="Kuznetsov B."/>
            <person name="Gorlenko V.M."/>
        </authorList>
    </citation>
    <scope>NUCLEOTIDE SEQUENCE [LARGE SCALE GENOMIC DNA]</scope>
    <source>
        <strain evidence="4">isl-2</strain>
    </source>
</reference>
<dbReference type="GO" id="GO:0016757">
    <property type="term" value="F:glycosyltransferase activity"/>
    <property type="evidence" value="ECO:0007669"/>
    <property type="project" value="InterPro"/>
</dbReference>
<dbReference type="RefSeq" id="WP_066782935.1">
    <property type="nucleotide sequence ID" value="NZ_LWQS01000031.1"/>
</dbReference>
<evidence type="ECO:0000313" key="3">
    <source>
        <dbReference type="EMBL" id="OAN48485.1"/>
    </source>
</evidence>
<dbReference type="Pfam" id="PF13439">
    <property type="entry name" value="Glyco_transf_4"/>
    <property type="match status" value="1"/>
</dbReference>